<feature type="region of interest" description="Disordered" evidence="12">
    <location>
        <begin position="1279"/>
        <end position="1315"/>
    </location>
</feature>
<dbReference type="InterPro" id="IPR004710">
    <property type="entry name" value="Bilac:Na_transpt"/>
</dbReference>
<keyword evidence="7" id="KW-0769">Symport</keyword>
<evidence type="ECO:0000256" key="6">
    <source>
        <dbReference type="ARBA" id="ARBA00022692"/>
    </source>
</evidence>
<comment type="subcellular location">
    <subcellularLocation>
        <location evidence="1">Cell projection</location>
        <location evidence="1">Cilium</location>
    </subcellularLocation>
    <subcellularLocation>
        <location evidence="3">Cytoplasm</location>
    </subcellularLocation>
    <subcellularLocation>
        <location evidence="2">Membrane</location>
        <topology evidence="2">Multi-pass membrane protein</topology>
    </subcellularLocation>
</comment>
<proteinExistence type="inferred from homology"/>
<dbReference type="Gene3D" id="2.60.40.10">
    <property type="entry name" value="Immunoglobulins"/>
    <property type="match status" value="1"/>
</dbReference>
<feature type="compositionally biased region" description="Polar residues" evidence="12">
    <location>
        <begin position="1588"/>
        <end position="1606"/>
    </location>
</feature>
<dbReference type="InterPro" id="IPR053879">
    <property type="entry name" value="HYDIN_VesB_CFA65-like_Ig"/>
</dbReference>
<evidence type="ECO:0000256" key="5">
    <source>
        <dbReference type="ARBA" id="ARBA00022490"/>
    </source>
</evidence>
<feature type="compositionally biased region" description="Low complexity" evidence="12">
    <location>
        <begin position="871"/>
        <end position="884"/>
    </location>
</feature>
<protein>
    <submittedName>
        <fullName evidence="15">Oidioi.mRNA.OKI2018_I69.XSR.g14522.t1.cds</fullName>
    </submittedName>
</protein>
<evidence type="ECO:0000256" key="1">
    <source>
        <dbReference type="ARBA" id="ARBA00004138"/>
    </source>
</evidence>
<feature type="compositionally biased region" description="Basic and acidic residues" evidence="12">
    <location>
        <begin position="773"/>
        <end position="782"/>
    </location>
</feature>
<accession>A0ABN7SA18</accession>
<evidence type="ECO:0000256" key="11">
    <source>
        <dbReference type="ARBA" id="ARBA00023273"/>
    </source>
</evidence>
<feature type="region of interest" description="Disordered" evidence="12">
    <location>
        <begin position="759"/>
        <end position="828"/>
    </location>
</feature>
<dbReference type="PANTHER" id="PTHR10361">
    <property type="entry name" value="SODIUM-BILE ACID COTRANSPORTER"/>
    <property type="match status" value="1"/>
</dbReference>
<feature type="transmembrane region" description="Helical" evidence="13">
    <location>
        <begin position="139"/>
        <end position="159"/>
    </location>
</feature>
<keyword evidence="6 13" id="KW-0812">Transmembrane</keyword>
<dbReference type="InterPro" id="IPR013783">
    <property type="entry name" value="Ig-like_fold"/>
</dbReference>
<keyword evidence="11" id="KW-0966">Cell projection</keyword>
<keyword evidence="16" id="KW-1185">Reference proteome</keyword>
<keyword evidence="10 13" id="KW-0472">Membrane</keyword>
<feature type="transmembrane region" description="Helical" evidence="13">
    <location>
        <begin position="83"/>
        <end position="103"/>
    </location>
</feature>
<dbReference type="InterPro" id="IPR038770">
    <property type="entry name" value="Na+/solute_symporter_sf"/>
</dbReference>
<feature type="transmembrane region" description="Helical" evidence="13">
    <location>
        <begin position="211"/>
        <end position="233"/>
    </location>
</feature>
<sequence length="1913" mass="211820">MPDFEEEKEKLLSFYRAPNETEFFIYLGYLIQRYNGTLPGHNIPNSVVSCGSLWAGIIGMLAMGMATDPYKILKYAKKPIGPLIGMICQFAIMPSIAIVYLAAIDIGTYEALVIMLYSCSPGGGLSNLITYYMGGDLDLSVTMTMLSCTLALVLTPAWIHVVTRVVHSADELKTPYDEIWKTIAALVIPALVGSFFNWLGQKRKFSEKLRILTNVLAGSALVGLIASLILGIFKFYLTAIITQAQLIYTALVPFVGFAIAVVLSFVVVSILEIFGSTPNMRSLQHLTIGVETAVQSARIVNVITLALYKDKIRLSESAETRYLRDFIEENERMSDQEILNKTPENDFLADSSFESSCFDPKVTSTDNVHLYRARKKPARPALGESTNLVEKTTEEGLDGLSFGSTQQLPGDTLQKTSDLTVENSDLKENFTIRELPPTPEHRSCNRSSTLRLSQLLSDSKQDELSRIQRCASNDTQPPLARNPFASEIPRENFADLAKKHSSTLTHRQEKKYIHGDFHAYRDTDMKAPFIDSFDMTPIRKAKGHVVHAGGDVWSSTLSSEASQKTQIELDSKYFRPTASKETELTGIFGGFGLATQSGGSSDELTHSQPKPDFDIVNSRRTSEQEELGFDDSDFLSGEEALKMLDEHEAEFEEENRLRLDSHFEANENANQQEFSIRSNDGNISKFFAAGTGGLGLGEAESPTKSAFKKPNVPIAYGGASETVVIDKRRDTVSTVKSLNFSTLDSTAAFDKYHHGLKAMESDSSDESYQKIQKQHEKLRADETLGSIHGSNDRNDRYSIGSLSSENLGKLPRSQSSPSKSSDSTNLHLDSIDSMENTNIDELCRTKCGSFVTLCSKEGDQTQVESTVFQEKTASSTSSKGSLLTKQRRSSVNTQNARTTRFASLPAIPNYDSISSFPPQPPPMGPHQSNPLFKETSRPYSPAPLVEVSNEVDFANFVFTGDSKTEVIHVRPQTNWVSCRICIRSILLDSKPISFEESPFILRQVEFNLTHGQPIFVPISFRPKMPGRYLSVLELRSTPVGQYQNTQENPSRINHQEQICAVNVMGLAVKPCIKIDNGSGVYRWEENGKNRIDLENTSDFNIPVIVEIDYGYDLILDGSPVSNIILPARTSVPLQLASNAAVPRVDSSKLKVYLDGREKTAIEFCTITRPPPVVQLSGPEITPRFNVHSFSSSNEQITIHNCGDCSANINAIIDGPVAQNIQVSPGTASIPADGELVFSLKIVGERRLARSMHRLILEISGTDEEFVCPFDVTVLDQFDQSKTSRPKQERQKAAANTSRHQKTSSSVSSGAPTSLSSNRSILLWPKLAAGQPESKSVTLRGRGDYALNLSGCGYKVFMNDKQVQSGEILKFSSKKDVLLQVRCEASSDDDLMNSKLNLVSVDDSSLKSCIPLISQVGNPVVTVNGETNLSKLTIPVTFGKGSSMLLKNTGTAEAFVHFLQTKNSEKGLVDPQVVNLRQGEEKTIVFTSSKTSGDDEFMMYSGSARLREIMGTILNTEKGAAAWKKTLGKLNSAKITRLNFAFDPKFEAFDDLGILPDNYVSVFNTFLRHLTVDTIKIKFQPVPKKTHTRTSSLDSVPTKHSGQNENPSLVVTPSLLDLNRENELSVMACGISQPVIMSCKYDDSMMRVAPTRLELKPGKKEKLIVIPLNDNNCWVQSLLLQTDKVSQSVGVQHLRAPRNELVFSQNLVDFGSVDGKLAVSRKVSLTNKDEDTCSWFLIQQAGASPEGRFSLTPRDGELKPGQSVELTIRFAPPRVPDTYEQDWLIEYHKKGEVGLARTMRRISLKTKAATKLLKSFELKPAAAIFDNVTPDSGTRRMVIQLQNRTHSPMNITASEPEMPFSDKQRSFTLKPRYYVDFPIYLNTSNLEPRLYESEIAFTNQEGLTQFLKLRADLS</sequence>
<reference evidence="15 16" key="1">
    <citation type="submission" date="2021-04" db="EMBL/GenBank/DDBJ databases">
        <authorList>
            <person name="Bliznina A."/>
        </authorList>
    </citation>
    <scope>NUCLEOTIDE SEQUENCE [LARGE SCALE GENOMIC DNA]</scope>
</reference>
<evidence type="ECO:0000256" key="3">
    <source>
        <dbReference type="ARBA" id="ARBA00004496"/>
    </source>
</evidence>
<name>A0ABN7SA18_OIKDI</name>
<keyword evidence="8 13" id="KW-1133">Transmembrane helix</keyword>
<evidence type="ECO:0000256" key="4">
    <source>
        <dbReference type="ARBA" id="ARBA00006528"/>
    </source>
</evidence>
<keyword evidence="5" id="KW-0963">Cytoplasm</keyword>
<dbReference type="InterPro" id="IPR002657">
    <property type="entry name" value="BilAc:Na_symport/Acr3"/>
</dbReference>
<dbReference type="PANTHER" id="PTHR10361:SF28">
    <property type="entry name" value="P3 PROTEIN-RELATED"/>
    <property type="match status" value="1"/>
</dbReference>
<dbReference type="Proteomes" id="UP001158576">
    <property type="component" value="Chromosome XSR"/>
</dbReference>
<dbReference type="Gene3D" id="1.20.1530.20">
    <property type="match status" value="1"/>
</dbReference>
<evidence type="ECO:0000256" key="2">
    <source>
        <dbReference type="ARBA" id="ARBA00004141"/>
    </source>
</evidence>
<feature type="transmembrane region" description="Helical" evidence="13">
    <location>
        <begin position="109"/>
        <end position="132"/>
    </location>
</feature>
<comment type="similarity">
    <text evidence="4">Belongs to the bile acid:sodium symporter (BASS) (TC 2.A.28) family.</text>
</comment>
<evidence type="ECO:0000259" key="14">
    <source>
        <dbReference type="Pfam" id="PF22544"/>
    </source>
</evidence>
<gene>
    <name evidence="15" type="ORF">OKIOD_LOCUS6080</name>
</gene>
<feature type="transmembrane region" description="Helical" evidence="13">
    <location>
        <begin position="43"/>
        <end position="62"/>
    </location>
</feature>
<keyword evidence="9" id="KW-0969">Cilium</keyword>
<feature type="region of interest" description="Disordered" evidence="12">
    <location>
        <begin position="868"/>
        <end position="895"/>
    </location>
</feature>
<evidence type="ECO:0000256" key="9">
    <source>
        <dbReference type="ARBA" id="ARBA00023069"/>
    </source>
</evidence>
<dbReference type="Pfam" id="PF01758">
    <property type="entry name" value="SBF"/>
    <property type="match status" value="1"/>
</dbReference>
<evidence type="ECO:0000256" key="12">
    <source>
        <dbReference type="SAM" id="MobiDB-lite"/>
    </source>
</evidence>
<keyword evidence="7" id="KW-0813">Transport</keyword>
<feature type="transmembrane region" description="Helical" evidence="13">
    <location>
        <begin position="179"/>
        <end position="199"/>
    </location>
</feature>
<dbReference type="EMBL" id="OU015569">
    <property type="protein sequence ID" value="CAG5096220.1"/>
    <property type="molecule type" value="Genomic_DNA"/>
</dbReference>
<evidence type="ECO:0000313" key="15">
    <source>
        <dbReference type="EMBL" id="CAG5096220.1"/>
    </source>
</evidence>
<evidence type="ECO:0000256" key="13">
    <source>
        <dbReference type="SAM" id="Phobius"/>
    </source>
</evidence>
<evidence type="ECO:0000313" key="16">
    <source>
        <dbReference type="Proteomes" id="UP001158576"/>
    </source>
</evidence>
<feature type="compositionally biased region" description="Low complexity" evidence="12">
    <location>
        <begin position="1303"/>
        <end position="1315"/>
    </location>
</feature>
<feature type="transmembrane region" description="Helical" evidence="13">
    <location>
        <begin position="245"/>
        <end position="274"/>
    </location>
</feature>
<evidence type="ECO:0000256" key="7">
    <source>
        <dbReference type="ARBA" id="ARBA00022847"/>
    </source>
</evidence>
<dbReference type="Pfam" id="PF22544">
    <property type="entry name" value="HYDIN_VesB_CFA65-like_Ig"/>
    <property type="match status" value="1"/>
</dbReference>
<feature type="region of interest" description="Disordered" evidence="12">
    <location>
        <begin position="1585"/>
        <end position="1606"/>
    </location>
</feature>
<evidence type="ECO:0000256" key="8">
    <source>
        <dbReference type="ARBA" id="ARBA00022989"/>
    </source>
</evidence>
<evidence type="ECO:0000256" key="10">
    <source>
        <dbReference type="ARBA" id="ARBA00023136"/>
    </source>
</evidence>
<organism evidence="15 16">
    <name type="scientific">Oikopleura dioica</name>
    <name type="common">Tunicate</name>
    <dbReference type="NCBI Taxonomy" id="34765"/>
    <lineage>
        <taxon>Eukaryota</taxon>
        <taxon>Metazoa</taxon>
        <taxon>Chordata</taxon>
        <taxon>Tunicata</taxon>
        <taxon>Appendicularia</taxon>
        <taxon>Copelata</taxon>
        <taxon>Oikopleuridae</taxon>
        <taxon>Oikopleura</taxon>
    </lineage>
</organism>
<feature type="compositionally biased region" description="Low complexity" evidence="12">
    <location>
        <begin position="813"/>
        <end position="823"/>
    </location>
</feature>
<feature type="domain" description="HYDIN/VesB/CFA65-like Ig-like" evidence="14">
    <location>
        <begin position="1699"/>
        <end position="1791"/>
    </location>
</feature>